<name>A0A7S3Q284_9STRA</name>
<reference evidence="2" key="1">
    <citation type="submission" date="2021-01" db="EMBL/GenBank/DDBJ databases">
        <authorList>
            <person name="Corre E."/>
            <person name="Pelletier E."/>
            <person name="Niang G."/>
            <person name="Scheremetjew M."/>
            <person name="Finn R."/>
            <person name="Kale V."/>
            <person name="Holt S."/>
            <person name="Cochrane G."/>
            <person name="Meng A."/>
            <person name="Brown T."/>
            <person name="Cohen L."/>
        </authorList>
    </citation>
    <scope>NUCLEOTIDE SEQUENCE</scope>
    <source>
        <strain evidence="2">MM31A-1</strain>
    </source>
</reference>
<dbReference type="SUPFAM" id="SSF51905">
    <property type="entry name" value="FAD/NAD(P)-binding domain"/>
    <property type="match status" value="1"/>
</dbReference>
<evidence type="ECO:0000313" key="2">
    <source>
        <dbReference type="EMBL" id="CAE0463010.1"/>
    </source>
</evidence>
<evidence type="ECO:0000259" key="1">
    <source>
        <dbReference type="Pfam" id="PF01266"/>
    </source>
</evidence>
<proteinExistence type="predicted"/>
<protein>
    <recommendedName>
        <fullName evidence="1">FAD dependent oxidoreductase domain-containing protein</fullName>
    </recommendedName>
</protein>
<dbReference type="PANTHER" id="PTHR13847:SF150">
    <property type="entry name" value="OXIDOREDUCTASE TDA3-RELATED"/>
    <property type="match status" value="1"/>
</dbReference>
<accession>A0A7S3Q284</accession>
<dbReference type="InterPro" id="IPR036188">
    <property type="entry name" value="FAD/NAD-bd_sf"/>
</dbReference>
<sequence>MMKFQIGSTFILLLNISQYIRPCSPFAPSSRKSLIERSLRMSSSSTSPEFSKDIVIVGAGIIGLSTAYYLSRNHDENINSITLVDRSGCIAPAASGKAGGFLALDWNDYSSVGPLTRRSFQLHADLAEELDGEKIQYRRLTCSSISVAETSRKKPNGRKLQGVEWADDNNTIDAESELQPGNIVGIRPLGDEDTIAQVHPKKLCDAMWKAIESNKNIETNLVEGTVKEKAEYDSSGKLIGAKLDDGTIINAGTILFSCGPWTEHGNCMVGVKYHSAIIPTPRVLSQSVFFDGYGDPEVYPRPDSTAYCCGFPDPPVRVTEFPGKEEVRDEKIEEIVNSVRNASGGINGALGTEPELKQSCYLPTTPDNLPLMGEIRDQKGCFIASGHGCWGILMGPATGEAMASLMTTGASSKYVKMESFRPERFENKPLW</sequence>
<dbReference type="Pfam" id="PF01266">
    <property type="entry name" value="DAO"/>
    <property type="match status" value="1"/>
</dbReference>
<dbReference type="InterPro" id="IPR006076">
    <property type="entry name" value="FAD-dep_OxRdtase"/>
</dbReference>
<organism evidence="2">
    <name type="scientific">Chaetoceros debilis</name>
    <dbReference type="NCBI Taxonomy" id="122233"/>
    <lineage>
        <taxon>Eukaryota</taxon>
        <taxon>Sar</taxon>
        <taxon>Stramenopiles</taxon>
        <taxon>Ochrophyta</taxon>
        <taxon>Bacillariophyta</taxon>
        <taxon>Coscinodiscophyceae</taxon>
        <taxon>Chaetocerotophycidae</taxon>
        <taxon>Chaetocerotales</taxon>
        <taxon>Chaetocerotaceae</taxon>
        <taxon>Chaetoceros</taxon>
    </lineage>
</organism>
<dbReference type="AlphaFoldDB" id="A0A7S3Q284"/>
<dbReference type="PANTHER" id="PTHR13847">
    <property type="entry name" value="SARCOSINE DEHYDROGENASE-RELATED"/>
    <property type="match status" value="1"/>
</dbReference>
<feature type="domain" description="FAD dependent oxidoreductase" evidence="1">
    <location>
        <begin position="53"/>
        <end position="405"/>
    </location>
</feature>
<dbReference type="EMBL" id="HBIO01010129">
    <property type="protein sequence ID" value="CAE0463010.1"/>
    <property type="molecule type" value="Transcribed_RNA"/>
</dbReference>
<dbReference type="Gene3D" id="3.50.50.60">
    <property type="entry name" value="FAD/NAD(P)-binding domain"/>
    <property type="match status" value="1"/>
</dbReference>
<gene>
    <name evidence="2" type="ORF">CDEB00056_LOCUS7851</name>
</gene>
<dbReference type="GO" id="GO:0005737">
    <property type="term" value="C:cytoplasm"/>
    <property type="evidence" value="ECO:0007669"/>
    <property type="project" value="TreeGrafter"/>
</dbReference>
<dbReference type="Gene3D" id="3.30.9.10">
    <property type="entry name" value="D-Amino Acid Oxidase, subunit A, domain 2"/>
    <property type="match status" value="1"/>
</dbReference>